<dbReference type="EMBL" id="SDOV01000005">
    <property type="protein sequence ID" value="KAH7641076.1"/>
    <property type="molecule type" value="Genomic_DNA"/>
</dbReference>
<sequence>MKKNGHHHHHNTHIFDLHHGIWSFILYLSLLIASHFLHFSLADNFQGQPNCWSQRANLSQNDFVLECTDDGHFKPVQCDNKTGYCFCVDPYNGRPNTQTTTKNRQLDCNHHNHQHVEQQNQLHNRNHQLQWKQSSYNSMRQPSHTDSYRFSLKEPTSSFLPMAAAHSQLMASKQKRGRPKRCSTGQRISYINQMVTKIQQSMIQQQQQQWQNAARLPLGIHRPRSTRPPSNSIEFNPIIRKFNDFDRDKDHSLSADELKLMINEIYLSPTESNHRSQLVGCADSMFEFCDRNHDLNVTRPEFIHCLNLQHTQALNELYLQRRRQQRRGDNRSKPDSTVFNYDNLSADNDPTTPSLTYGGQGSSIPLLMENAGAVSNQSGSDRSGKRKESRKDCNLIRANFIESARVNPHGFVFIPECTPDGYYVRVQCHLMHCWCVSRVTGQPIKALNVNLNKNSTENLEACDLMRKGCDQRRRVKFHQQFRQRLSSHGFTCDSIFDQINSGQDKSDSIAENEFKSFIRQWSHRLSINSRLKKCLRTEIHYCDQNDDGRLAKNEWVQCCNDNITVTNMLLSPSSSLLSTDRSMNHHQFNAGRRDSGLYPRSNFFSTEFAEVYNQKKNRPRHGQNPLKILNSE</sequence>
<keyword evidence="8" id="KW-1133">Transmembrane helix</keyword>
<evidence type="ECO:0000256" key="4">
    <source>
        <dbReference type="ARBA" id="ARBA00022837"/>
    </source>
</evidence>
<feature type="transmembrane region" description="Helical" evidence="8">
    <location>
        <begin position="21"/>
        <end position="41"/>
    </location>
</feature>
<evidence type="ECO:0000313" key="11">
    <source>
        <dbReference type="EMBL" id="KAH7641076.1"/>
    </source>
</evidence>
<keyword evidence="4" id="KW-0106">Calcium</keyword>
<gene>
    <name evidence="11" type="ORF">HUG17_8545</name>
</gene>
<dbReference type="PROSITE" id="PS51162">
    <property type="entry name" value="THYROGLOBULIN_1_2"/>
    <property type="match status" value="2"/>
</dbReference>
<protein>
    <submittedName>
        <fullName evidence="11">Sparc-related modular calcium-binding protein 1-like protein</fullName>
    </submittedName>
</protein>
<dbReference type="Gene3D" id="1.10.238.10">
    <property type="entry name" value="EF-hand"/>
    <property type="match status" value="2"/>
</dbReference>
<dbReference type="Pfam" id="PF23564">
    <property type="entry name" value="EF-hand_FSTL1"/>
    <property type="match status" value="1"/>
</dbReference>
<evidence type="ECO:0000256" key="1">
    <source>
        <dbReference type="ARBA" id="ARBA00004613"/>
    </source>
</evidence>
<dbReference type="GO" id="GO:0005615">
    <property type="term" value="C:extracellular space"/>
    <property type="evidence" value="ECO:0007669"/>
    <property type="project" value="TreeGrafter"/>
</dbReference>
<feature type="domain" description="Thyroglobulin type-1" evidence="10">
    <location>
        <begin position="390"/>
        <end position="462"/>
    </location>
</feature>
<feature type="disulfide bond" evidence="6">
    <location>
        <begin position="78"/>
        <end position="85"/>
    </location>
</feature>
<feature type="compositionally biased region" description="Polar residues" evidence="7">
    <location>
        <begin position="335"/>
        <end position="357"/>
    </location>
</feature>
<dbReference type="CDD" id="cd00051">
    <property type="entry name" value="EFh"/>
    <property type="match status" value="1"/>
</dbReference>
<dbReference type="PANTHER" id="PTHR12352:SF3">
    <property type="entry name" value="NIDOGEN-2"/>
    <property type="match status" value="1"/>
</dbReference>
<evidence type="ECO:0000259" key="9">
    <source>
        <dbReference type="PROSITE" id="PS50222"/>
    </source>
</evidence>
<keyword evidence="5 6" id="KW-1015">Disulfide bond</keyword>
<feature type="region of interest" description="Disordered" evidence="7">
    <location>
        <begin position="323"/>
        <end position="360"/>
    </location>
</feature>
<dbReference type="SUPFAM" id="SSF57610">
    <property type="entry name" value="Thyroglobulin type-1 domain"/>
    <property type="match status" value="2"/>
</dbReference>
<evidence type="ECO:0000259" key="10">
    <source>
        <dbReference type="PROSITE" id="PS51162"/>
    </source>
</evidence>
<evidence type="ECO:0000256" key="3">
    <source>
        <dbReference type="ARBA" id="ARBA00022737"/>
    </source>
</evidence>
<organism evidence="11">
    <name type="scientific">Dermatophagoides farinae</name>
    <name type="common">American house dust mite</name>
    <dbReference type="NCBI Taxonomy" id="6954"/>
    <lineage>
        <taxon>Eukaryota</taxon>
        <taxon>Metazoa</taxon>
        <taxon>Ecdysozoa</taxon>
        <taxon>Arthropoda</taxon>
        <taxon>Chelicerata</taxon>
        <taxon>Arachnida</taxon>
        <taxon>Acari</taxon>
        <taxon>Acariformes</taxon>
        <taxon>Sarcoptiformes</taxon>
        <taxon>Astigmata</taxon>
        <taxon>Psoroptidia</taxon>
        <taxon>Analgoidea</taxon>
        <taxon>Pyroglyphidae</taxon>
        <taxon>Dermatophagoidinae</taxon>
        <taxon>Dermatophagoides</taxon>
    </lineage>
</organism>
<comment type="caution">
    <text evidence="11">The sequence shown here is derived from an EMBL/GenBank/DDBJ whole genome shotgun (WGS) entry which is preliminary data.</text>
</comment>
<keyword evidence="8" id="KW-0812">Transmembrane</keyword>
<dbReference type="PANTHER" id="PTHR12352">
    <property type="entry name" value="SECRETED MODULAR CALCIUM-BINDING PROTEIN"/>
    <property type="match status" value="1"/>
</dbReference>
<evidence type="ECO:0000256" key="2">
    <source>
        <dbReference type="ARBA" id="ARBA00022525"/>
    </source>
</evidence>
<dbReference type="AlphaFoldDB" id="A0A9D4SGT0"/>
<dbReference type="PROSITE" id="PS50222">
    <property type="entry name" value="EF_HAND_2"/>
    <property type="match status" value="1"/>
</dbReference>
<dbReference type="InterPro" id="IPR011992">
    <property type="entry name" value="EF-hand-dom_pair"/>
</dbReference>
<dbReference type="InterPro" id="IPR051950">
    <property type="entry name" value="Dev_reg/Prot_inhib"/>
</dbReference>
<proteinExistence type="predicted"/>
<dbReference type="SMART" id="SM00054">
    <property type="entry name" value="EFh"/>
    <property type="match status" value="2"/>
</dbReference>
<dbReference type="Pfam" id="PF00086">
    <property type="entry name" value="Thyroglobulin_1"/>
    <property type="match status" value="2"/>
</dbReference>
<feature type="domain" description="EF-hand" evidence="9">
    <location>
        <begin position="242"/>
        <end position="268"/>
    </location>
</feature>
<dbReference type="InterPro" id="IPR018247">
    <property type="entry name" value="EF_Hand_1_Ca_BS"/>
</dbReference>
<reference evidence="11" key="1">
    <citation type="submission" date="2020-06" db="EMBL/GenBank/DDBJ databases">
        <authorList>
            <person name="Ji K."/>
            <person name="Li J."/>
        </authorList>
    </citation>
    <scope>NUCLEOTIDE SEQUENCE</scope>
    <source>
        <strain evidence="11">JKM2019</strain>
        <tissue evidence="11">Whole body</tissue>
    </source>
</reference>
<reference evidence="11" key="2">
    <citation type="journal article" date="2021" name="World Allergy Organ. J.">
        <title>Chromosome-level assembly of Dermatophagoides farinae genome and transcriptome reveals two novel allergens Der f 37 and Der f 39.</title>
        <authorList>
            <person name="Chen J."/>
            <person name="Cai Z."/>
            <person name="Fan D."/>
            <person name="Hu J."/>
            <person name="Hou Y."/>
            <person name="He Y."/>
            <person name="Zhang Z."/>
            <person name="Zhao Z."/>
            <person name="Gao P."/>
            <person name="Hu W."/>
            <person name="Sun J."/>
            <person name="Li J."/>
            <person name="Ji K."/>
        </authorList>
    </citation>
    <scope>NUCLEOTIDE SEQUENCE</scope>
    <source>
        <strain evidence="11">JKM2019</strain>
    </source>
</reference>
<dbReference type="GO" id="GO:0005509">
    <property type="term" value="F:calcium ion binding"/>
    <property type="evidence" value="ECO:0007669"/>
    <property type="project" value="InterPro"/>
</dbReference>
<feature type="domain" description="Thyroglobulin type-1" evidence="10">
    <location>
        <begin position="48"/>
        <end position="108"/>
    </location>
</feature>
<dbReference type="InterPro" id="IPR036857">
    <property type="entry name" value="Thyroglobulin_1_sf"/>
</dbReference>
<evidence type="ECO:0000256" key="6">
    <source>
        <dbReference type="PROSITE-ProRule" id="PRU00500"/>
    </source>
</evidence>
<evidence type="ECO:0000256" key="8">
    <source>
        <dbReference type="SAM" id="Phobius"/>
    </source>
</evidence>
<dbReference type="OrthoDB" id="5986054at2759"/>
<evidence type="ECO:0000256" key="5">
    <source>
        <dbReference type="ARBA" id="ARBA00023157"/>
    </source>
</evidence>
<evidence type="ECO:0000256" key="7">
    <source>
        <dbReference type="SAM" id="MobiDB-lite"/>
    </source>
</evidence>
<keyword evidence="3" id="KW-0677">Repeat</keyword>
<comment type="caution">
    <text evidence="6">Lacks conserved residue(s) required for the propagation of feature annotation.</text>
</comment>
<keyword evidence="8" id="KW-0472">Membrane</keyword>
<name>A0A9D4SGT0_DERFA</name>
<dbReference type="Gene3D" id="4.10.800.10">
    <property type="entry name" value="Thyroglobulin type-1"/>
    <property type="match status" value="2"/>
</dbReference>
<dbReference type="SMART" id="SM00211">
    <property type="entry name" value="TY"/>
    <property type="match status" value="2"/>
</dbReference>
<keyword evidence="2" id="KW-0964">Secreted</keyword>
<comment type="subcellular location">
    <subcellularLocation>
        <location evidence="1">Secreted</location>
    </subcellularLocation>
</comment>
<dbReference type="PROSITE" id="PS00484">
    <property type="entry name" value="THYROGLOBULIN_1_1"/>
    <property type="match status" value="2"/>
</dbReference>
<accession>A0A9D4SGT0</accession>
<dbReference type="InterPro" id="IPR057020">
    <property type="entry name" value="EF-hand_FSTL1"/>
</dbReference>
<dbReference type="SUPFAM" id="SSF47473">
    <property type="entry name" value="EF-hand"/>
    <property type="match status" value="1"/>
</dbReference>
<dbReference type="PROSITE" id="PS00018">
    <property type="entry name" value="EF_HAND_1"/>
    <property type="match status" value="2"/>
</dbReference>
<dbReference type="InterPro" id="IPR002048">
    <property type="entry name" value="EF_hand_dom"/>
</dbReference>
<dbReference type="InterPro" id="IPR000716">
    <property type="entry name" value="Thyroglobulin_1"/>
</dbReference>
<dbReference type="CDD" id="cd00191">
    <property type="entry name" value="TY"/>
    <property type="match status" value="2"/>
</dbReference>
<dbReference type="Proteomes" id="UP000828236">
    <property type="component" value="Unassembled WGS sequence"/>
</dbReference>